<evidence type="ECO:0000256" key="3">
    <source>
        <dbReference type="ARBA" id="ARBA00022448"/>
    </source>
</evidence>
<dbReference type="PROSITE" id="PS51450">
    <property type="entry name" value="LRR"/>
    <property type="match status" value="1"/>
</dbReference>
<comment type="similarity">
    <text evidence="2">Belongs to the NXF family.</text>
</comment>
<dbReference type="AlphaFoldDB" id="A0A9P0FMU1"/>
<keyword evidence="12" id="KW-1185">Reference proteome</keyword>
<gene>
    <name evidence="11" type="ORF">MELIAE_LOCUS10249</name>
</gene>
<organism evidence="11 12">
    <name type="scientific">Brassicogethes aeneus</name>
    <name type="common">Rape pollen beetle</name>
    <name type="synonym">Meligethes aeneus</name>
    <dbReference type="NCBI Taxonomy" id="1431903"/>
    <lineage>
        <taxon>Eukaryota</taxon>
        <taxon>Metazoa</taxon>
        <taxon>Ecdysozoa</taxon>
        <taxon>Arthropoda</taxon>
        <taxon>Hexapoda</taxon>
        <taxon>Insecta</taxon>
        <taxon>Pterygota</taxon>
        <taxon>Neoptera</taxon>
        <taxon>Endopterygota</taxon>
        <taxon>Coleoptera</taxon>
        <taxon>Polyphaga</taxon>
        <taxon>Cucujiformia</taxon>
        <taxon>Nitidulidae</taxon>
        <taxon>Meligethinae</taxon>
        <taxon>Brassicogethes</taxon>
    </lineage>
</organism>
<reference evidence="11" key="1">
    <citation type="submission" date="2021-12" db="EMBL/GenBank/DDBJ databases">
        <authorList>
            <person name="King R."/>
        </authorList>
    </citation>
    <scope>NUCLEOTIDE SEQUENCE</scope>
</reference>
<dbReference type="InterPro" id="IPR032710">
    <property type="entry name" value="NTF2-like_dom_sf"/>
</dbReference>
<dbReference type="InterPro" id="IPR005637">
    <property type="entry name" value="TAP_C_dom"/>
</dbReference>
<feature type="region of interest" description="Disordered" evidence="8">
    <location>
        <begin position="573"/>
        <end position="611"/>
    </location>
</feature>
<dbReference type="Proteomes" id="UP001154078">
    <property type="component" value="Chromosome 7"/>
</dbReference>
<dbReference type="Pfam" id="PF24048">
    <property type="entry name" value="LRR_NXF1-5"/>
    <property type="match status" value="1"/>
</dbReference>
<proteinExistence type="inferred from homology"/>
<sequence length="611" mass="70108">MLNITQQPALSDSILINERNLPNGVVYRNKSKIYDTNYWHKFTVKNALNIDRDDLLMTLIQHVYPLDLLPTNYYKEQGTAYFLARSCGPAIEKLCFDNLEVKYPGGRALKLSIEIKFSTTKDVKINVSSNISTVLEKRFCTPTKYLNLENFHKDPELTEFCPLAQPKIMYFVLHLAQSLRPKKVNMANNGIKSLAPLETLTGHNIEFLNLRDNKIEDLNDLKALKNYVSLKELVLDNNPLCETVNNPYNYISAVRGLCPTVKKLDGIMVQKNFNVIPPVQRNYFCDSSGLDLISRFIEYYFTIYDSGDRRNLRDLYDKDAFFSLSWWYNSFQTRTTKWSHYKMLSRNIKQLSDMSKLSNTLFTKHHIIDTVFTNLPPTEHDPYSFTVDLIHYTPACAIVAVCGLFREFEEIGGVPSLTYHFSRTFVLKENHGSMMIVNEMMHINNAFKTQVLTAFNIDKPLWPSIRPEAATPSQKEEAANAVSRLTTLNTNWAKKCLEDTDYDIQKTLTLFVDLFKSNRLPAEAFAKTDPKPDQAKSLTSDLYAFMNPEKEGFNDIPKKNDKKSDSDVVNLISPIHSPRRSSPLLAPPPPVISNKNRGKNATNRNQFNAFY</sequence>
<evidence type="ECO:0000313" key="11">
    <source>
        <dbReference type="EMBL" id="CAH0560511.1"/>
    </source>
</evidence>
<dbReference type="SUPFAM" id="SSF52058">
    <property type="entry name" value="L domain-like"/>
    <property type="match status" value="1"/>
</dbReference>
<dbReference type="InterPro" id="IPR002075">
    <property type="entry name" value="NTF2_dom"/>
</dbReference>
<dbReference type="Pfam" id="PF22602">
    <property type="entry name" value="NXF_NTF2"/>
    <property type="match status" value="1"/>
</dbReference>
<evidence type="ECO:0000259" key="10">
    <source>
        <dbReference type="PROSITE" id="PS51281"/>
    </source>
</evidence>
<dbReference type="InterPro" id="IPR057125">
    <property type="entry name" value="NXF1/2/3/5-like_LRR"/>
</dbReference>
<keyword evidence="5" id="KW-0677">Repeat</keyword>
<dbReference type="InterPro" id="IPR030217">
    <property type="entry name" value="NXF_fam"/>
</dbReference>
<keyword evidence="3" id="KW-0813">Transport</keyword>
<evidence type="ECO:0000256" key="8">
    <source>
        <dbReference type="SAM" id="MobiDB-lite"/>
    </source>
</evidence>
<comment type="subcellular location">
    <subcellularLocation>
        <location evidence="1">Nucleus</location>
    </subcellularLocation>
</comment>
<feature type="compositionally biased region" description="Polar residues" evidence="8">
    <location>
        <begin position="593"/>
        <end position="611"/>
    </location>
</feature>
<dbReference type="OrthoDB" id="25872at2759"/>
<feature type="domain" description="TAP-C" evidence="10">
    <location>
        <begin position="473"/>
        <end position="528"/>
    </location>
</feature>
<evidence type="ECO:0000256" key="6">
    <source>
        <dbReference type="ARBA" id="ARBA00022816"/>
    </source>
</evidence>
<evidence type="ECO:0000256" key="5">
    <source>
        <dbReference type="ARBA" id="ARBA00022737"/>
    </source>
</evidence>
<evidence type="ECO:0000256" key="4">
    <source>
        <dbReference type="ARBA" id="ARBA00022614"/>
    </source>
</evidence>
<name>A0A9P0FMU1_BRAAE</name>
<dbReference type="InterPro" id="IPR009060">
    <property type="entry name" value="UBA-like_sf"/>
</dbReference>
<dbReference type="InterPro" id="IPR018222">
    <property type="entry name" value="Nuclear_transport_factor_2_euk"/>
</dbReference>
<dbReference type="PROSITE" id="PS51281">
    <property type="entry name" value="TAP_C"/>
    <property type="match status" value="1"/>
</dbReference>
<dbReference type="PANTHER" id="PTHR10662:SF22">
    <property type="entry name" value="NUCLEAR RNA EXPORT FACTOR 1"/>
    <property type="match status" value="1"/>
</dbReference>
<dbReference type="InterPro" id="IPR032675">
    <property type="entry name" value="LRR_dom_sf"/>
</dbReference>
<dbReference type="GO" id="GO:0005634">
    <property type="term" value="C:nucleus"/>
    <property type="evidence" value="ECO:0007669"/>
    <property type="project" value="UniProtKB-SubCell"/>
</dbReference>
<evidence type="ECO:0008006" key="13">
    <source>
        <dbReference type="Google" id="ProtNLM"/>
    </source>
</evidence>
<dbReference type="InterPro" id="IPR001611">
    <property type="entry name" value="Leu-rich_rpt"/>
</dbReference>
<evidence type="ECO:0000259" key="9">
    <source>
        <dbReference type="PROSITE" id="PS50177"/>
    </source>
</evidence>
<keyword evidence="7" id="KW-0539">Nucleus</keyword>
<dbReference type="GO" id="GO:0016973">
    <property type="term" value="P:poly(A)+ mRNA export from nucleus"/>
    <property type="evidence" value="ECO:0007669"/>
    <property type="project" value="TreeGrafter"/>
</dbReference>
<dbReference type="Gene3D" id="3.80.10.10">
    <property type="entry name" value="Ribonuclease Inhibitor"/>
    <property type="match status" value="1"/>
</dbReference>
<evidence type="ECO:0000313" key="12">
    <source>
        <dbReference type="Proteomes" id="UP001154078"/>
    </source>
</evidence>
<feature type="compositionally biased region" description="Low complexity" evidence="8">
    <location>
        <begin position="573"/>
        <end position="584"/>
    </location>
</feature>
<accession>A0A9P0FMU1</accession>
<dbReference type="SMART" id="SM00804">
    <property type="entry name" value="TAP_C"/>
    <property type="match status" value="1"/>
</dbReference>
<evidence type="ECO:0000256" key="1">
    <source>
        <dbReference type="ARBA" id="ARBA00004123"/>
    </source>
</evidence>
<dbReference type="GO" id="GO:0003723">
    <property type="term" value="F:RNA binding"/>
    <property type="evidence" value="ECO:0007669"/>
    <property type="project" value="TreeGrafter"/>
</dbReference>
<dbReference type="Gene3D" id="3.10.450.50">
    <property type="match status" value="1"/>
</dbReference>
<dbReference type="SUPFAM" id="SSF46934">
    <property type="entry name" value="UBA-like"/>
    <property type="match status" value="1"/>
</dbReference>
<dbReference type="Pfam" id="PF03943">
    <property type="entry name" value="TAP_C"/>
    <property type="match status" value="1"/>
</dbReference>
<keyword evidence="6" id="KW-0509">mRNA transport</keyword>
<evidence type="ECO:0000256" key="2">
    <source>
        <dbReference type="ARBA" id="ARBA00009285"/>
    </source>
</evidence>
<keyword evidence="4" id="KW-0433">Leucine-rich repeat</keyword>
<dbReference type="CDD" id="cd14342">
    <property type="entry name" value="UBA_TAP-C"/>
    <property type="match status" value="1"/>
</dbReference>
<protein>
    <recommendedName>
        <fullName evidence="13">Nuclear RNA export factor 1</fullName>
    </recommendedName>
</protein>
<dbReference type="EMBL" id="OV121138">
    <property type="protein sequence ID" value="CAH0560511.1"/>
    <property type="molecule type" value="Genomic_DNA"/>
</dbReference>
<feature type="domain" description="NTF2" evidence="9">
    <location>
        <begin position="292"/>
        <end position="443"/>
    </location>
</feature>
<dbReference type="Gene3D" id="1.10.8.10">
    <property type="entry name" value="DNA helicase RuvA subunit, C-terminal domain"/>
    <property type="match status" value="1"/>
</dbReference>
<evidence type="ECO:0000256" key="7">
    <source>
        <dbReference type="ARBA" id="ARBA00023242"/>
    </source>
</evidence>
<dbReference type="SUPFAM" id="SSF54427">
    <property type="entry name" value="NTF2-like"/>
    <property type="match status" value="1"/>
</dbReference>
<dbReference type="PANTHER" id="PTHR10662">
    <property type="entry name" value="NUCLEAR RNA EXPORT FACTOR"/>
    <property type="match status" value="1"/>
</dbReference>
<dbReference type="PROSITE" id="PS50177">
    <property type="entry name" value="NTF2_DOMAIN"/>
    <property type="match status" value="1"/>
</dbReference>